<feature type="compositionally biased region" description="Low complexity" evidence="1">
    <location>
        <begin position="172"/>
        <end position="183"/>
    </location>
</feature>
<dbReference type="AlphaFoldDB" id="A0A239LME2"/>
<name>A0A239LME2_9BACT</name>
<feature type="compositionally biased region" description="Basic and acidic residues" evidence="1">
    <location>
        <begin position="83"/>
        <end position="102"/>
    </location>
</feature>
<sequence>MRANAPFPALLALSGLVLLAPTALAVTHRAPAKAEHSSASKSSKAEARNAKPARGAKAASAKAGKKAEPALKKTSSRKASGKTSEKPEKPSKHGRGKTHEAPEPLALSRVSREKGKHQHAVEAKPEPRLIASKKPAPEPTRVAKLERTEPEPAPAGPEPHVQHNRKVHLEADAPQAPAAAPAVDPHHALSPADLNSGTSHPPTDDESQPMQKSIVELPDPPSSTPAKQTVSVVRLPLQMKEIPVVAPVETATVAPLPSPKLFNEHGRLIMPPPLKGSHEILVRQNVNADADGLERIRDDEDLARMRASNMLVALPLSEGLSVDERLPVDRRYARPWAARFLSDMSRAHYARFQTPLQVNSAVRTVQFQARLIHTNGNAAPFEGETASPHLTGQAVDIAKKGLSQTEIAWMRGYLLPLIQQGKVDVEEEFQQSCFHISVYRKYMPSAAPKRIVVTHRGSAQALAAAMQ</sequence>
<dbReference type="Proteomes" id="UP000198356">
    <property type="component" value="Unassembled WGS sequence"/>
</dbReference>
<dbReference type="EMBL" id="FZOU01000007">
    <property type="protein sequence ID" value="SNT31555.1"/>
    <property type="molecule type" value="Genomic_DNA"/>
</dbReference>
<feature type="compositionally biased region" description="Low complexity" evidence="1">
    <location>
        <begin position="50"/>
        <end position="62"/>
    </location>
</feature>
<feature type="signal peptide" evidence="2">
    <location>
        <begin position="1"/>
        <end position="25"/>
    </location>
</feature>
<accession>A0A239LME2</accession>
<evidence type="ECO:0000313" key="4">
    <source>
        <dbReference type="Proteomes" id="UP000198356"/>
    </source>
</evidence>
<dbReference type="RefSeq" id="WP_089409749.1">
    <property type="nucleotide sequence ID" value="NZ_FZOU01000007.1"/>
</dbReference>
<evidence type="ECO:0000256" key="2">
    <source>
        <dbReference type="SAM" id="SignalP"/>
    </source>
</evidence>
<evidence type="ECO:0000256" key="1">
    <source>
        <dbReference type="SAM" id="MobiDB-lite"/>
    </source>
</evidence>
<organism evidence="3 4">
    <name type="scientific">Granulicella rosea</name>
    <dbReference type="NCBI Taxonomy" id="474952"/>
    <lineage>
        <taxon>Bacteria</taxon>
        <taxon>Pseudomonadati</taxon>
        <taxon>Acidobacteriota</taxon>
        <taxon>Terriglobia</taxon>
        <taxon>Terriglobales</taxon>
        <taxon>Acidobacteriaceae</taxon>
        <taxon>Granulicella</taxon>
    </lineage>
</organism>
<evidence type="ECO:0008006" key="5">
    <source>
        <dbReference type="Google" id="ProtNLM"/>
    </source>
</evidence>
<keyword evidence="4" id="KW-1185">Reference proteome</keyword>
<keyword evidence="2" id="KW-0732">Signal</keyword>
<feature type="chain" id="PRO_5012602295" description="Peptidase M15" evidence="2">
    <location>
        <begin position="26"/>
        <end position="467"/>
    </location>
</feature>
<dbReference type="Pfam" id="PF18979">
    <property type="entry name" value="DUF5715"/>
    <property type="match status" value="1"/>
</dbReference>
<protein>
    <recommendedName>
        <fullName evidence="5">Peptidase M15</fullName>
    </recommendedName>
</protein>
<dbReference type="Gene3D" id="3.30.1380.10">
    <property type="match status" value="1"/>
</dbReference>
<proteinExistence type="predicted"/>
<feature type="compositionally biased region" description="Basic and acidic residues" evidence="1">
    <location>
        <begin position="32"/>
        <end position="49"/>
    </location>
</feature>
<reference evidence="3 4" key="1">
    <citation type="submission" date="2017-06" db="EMBL/GenBank/DDBJ databases">
        <authorList>
            <person name="Kim H.J."/>
            <person name="Triplett B.A."/>
        </authorList>
    </citation>
    <scope>NUCLEOTIDE SEQUENCE [LARGE SCALE GENOMIC DNA]</scope>
    <source>
        <strain evidence="3 4">DSM 18704</strain>
    </source>
</reference>
<evidence type="ECO:0000313" key="3">
    <source>
        <dbReference type="EMBL" id="SNT31555.1"/>
    </source>
</evidence>
<feature type="compositionally biased region" description="Basic and acidic residues" evidence="1">
    <location>
        <begin position="141"/>
        <end position="150"/>
    </location>
</feature>
<gene>
    <name evidence="3" type="ORF">SAMN05421770_107135</name>
</gene>
<dbReference type="SUPFAM" id="SSF55166">
    <property type="entry name" value="Hedgehog/DD-peptidase"/>
    <property type="match status" value="1"/>
</dbReference>
<dbReference type="InterPro" id="IPR043769">
    <property type="entry name" value="DUF5715"/>
</dbReference>
<dbReference type="OrthoDB" id="105479at2"/>
<dbReference type="InterPro" id="IPR009045">
    <property type="entry name" value="Zn_M74/Hedgehog-like"/>
</dbReference>
<feature type="region of interest" description="Disordered" evidence="1">
    <location>
        <begin position="31"/>
        <end position="229"/>
    </location>
</feature>